<dbReference type="InterPro" id="IPR011701">
    <property type="entry name" value="MFS"/>
</dbReference>
<dbReference type="GO" id="GO:0022857">
    <property type="term" value="F:transmembrane transporter activity"/>
    <property type="evidence" value="ECO:0007669"/>
    <property type="project" value="InterPro"/>
</dbReference>
<evidence type="ECO:0000256" key="5">
    <source>
        <dbReference type="ARBA" id="ARBA00022989"/>
    </source>
</evidence>
<comment type="subcellular location">
    <subcellularLocation>
        <location evidence="1">Cell membrane</location>
        <topology evidence="1">Multi-pass membrane protein</topology>
    </subcellularLocation>
</comment>
<evidence type="ECO:0000256" key="6">
    <source>
        <dbReference type="ARBA" id="ARBA00023136"/>
    </source>
</evidence>
<evidence type="ECO:0000256" key="1">
    <source>
        <dbReference type="ARBA" id="ARBA00004651"/>
    </source>
</evidence>
<gene>
    <name evidence="9" type="ORF">GAO09_17065</name>
</gene>
<keyword evidence="6 7" id="KW-0472">Membrane</keyword>
<evidence type="ECO:0000313" key="9">
    <source>
        <dbReference type="EMBL" id="MQY47749.1"/>
    </source>
</evidence>
<keyword evidence="5 7" id="KW-1133">Transmembrane helix</keyword>
<feature type="transmembrane region" description="Helical" evidence="7">
    <location>
        <begin position="110"/>
        <end position="132"/>
    </location>
</feature>
<feature type="transmembrane region" description="Helical" evidence="7">
    <location>
        <begin position="15"/>
        <end position="39"/>
    </location>
</feature>
<feature type="transmembrane region" description="Helical" evidence="7">
    <location>
        <begin position="252"/>
        <end position="273"/>
    </location>
</feature>
<evidence type="ECO:0000256" key="4">
    <source>
        <dbReference type="ARBA" id="ARBA00022692"/>
    </source>
</evidence>
<dbReference type="Pfam" id="PF07690">
    <property type="entry name" value="MFS_1"/>
    <property type="match status" value="1"/>
</dbReference>
<feature type="transmembrane region" description="Helical" evidence="7">
    <location>
        <begin position="341"/>
        <end position="360"/>
    </location>
</feature>
<dbReference type="GO" id="GO:0005886">
    <property type="term" value="C:plasma membrane"/>
    <property type="evidence" value="ECO:0007669"/>
    <property type="project" value="UniProtKB-SubCell"/>
</dbReference>
<organism evidence="9 10">
    <name type="scientific">Endobacterium cereale</name>
    <dbReference type="NCBI Taxonomy" id="2663029"/>
    <lineage>
        <taxon>Bacteria</taxon>
        <taxon>Pseudomonadati</taxon>
        <taxon>Pseudomonadota</taxon>
        <taxon>Alphaproteobacteria</taxon>
        <taxon>Hyphomicrobiales</taxon>
        <taxon>Rhizobiaceae</taxon>
        <taxon>Endobacterium</taxon>
    </lineage>
</organism>
<sequence>MTDASLGSIHSKRNLFVCLAGSFTTIVAMTLLLPFLPLYVEELGLTDHAAIVQWSGIAYGATFFAAAIVAPLWGRLGDIYGRKLMLVRAAIGMTIAISLMGMATTVWQLVALRLVVGLAGGYASGSMVLVAAQTPKDRSAWALGTLSAGIMAGNLVGPLIGGVLPQLIGIRATFLCAGAAIFFAFLATLFLIREEKSPARKQAAKSGGGLRSLPHKGPVLAMLFTGMLLMFANMSIEPIITVYVAQLVADPAHVTITAGIVMSAAALGSVLSASRLGRLADRIGYWRVITGTLAVAAVLLIPQAFVTESWQLILLRFLMGLALGGLLPCITAVIRHNVPDSATGAILGLSISAQYVGQVAGPVSGGFVGGHIGMPAVFFGTAVLLAGGALFCHLVRPAEARNAAST</sequence>
<feature type="domain" description="Major facilitator superfamily (MFS) profile" evidence="8">
    <location>
        <begin position="14"/>
        <end position="400"/>
    </location>
</feature>
<dbReference type="InterPro" id="IPR036259">
    <property type="entry name" value="MFS_trans_sf"/>
</dbReference>
<keyword evidence="3" id="KW-1003">Cell membrane</keyword>
<dbReference type="InterPro" id="IPR001958">
    <property type="entry name" value="Tet-R_TetA/multi-R_MdtG-like"/>
</dbReference>
<reference evidence="9 10" key="1">
    <citation type="submission" date="2019-11" db="EMBL/GenBank/DDBJ databases">
        <title>Genome analysis of Rhizobacterium cereale a novel genus and species isolated from maize roots in North Spain.</title>
        <authorList>
            <person name="Menendez E."/>
            <person name="Flores-Felix J.D."/>
            <person name="Ramirez-Bahena M.-H."/>
            <person name="Igual J.M."/>
            <person name="Garcia-Fraile P."/>
            <person name="Peix A."/>
            <person name="Velazquez E."/>
        </authorList>
    </citation>
    <scope>NUCLEOTIDE SEQUENCE [LARGE SCALE GENOMIC DNA]</scope>
    <source>
        <strain evidence="9 10">RZME27</strain>
    </source>
</reference>
<feature type="transmembrane region" description="Helical" evidence="7">
    <location>
        <begin position="172"/>
        <end position="192"/>
    </location>
</feature>
<dbReference type="Gene3D" id="1.20.1250.20">
    <property type="entry name" value="MFS general substrate transporter like domains"/>
    <property type="match status" value="2"/>
</dbReference>
<dbReference type="PANTHER" id="PTHR43414:SF6">
    <property type="entry name" value="MULTIDRUG RESISTANCE PROTEIN MDTG"/>
    <property type="match status" value="1"/>
</dbReference>
<feature type="transmembrane region" description="Helical" evidence="7">
    <location>
        <begin position="372"/>
        <end position="395"/>
    </location>
</feature>
<comment type="caution">
    <text evidence="9">The sequence shown here is derived from an EMBL/GenBank/DDBJ whole genome shotgun (WGS) entry which is preliminary data.</text>
</comment>
<feature type="transmembrane region" description="Helical" evidence="7">
    <location>
        <begin position="285"/>
        <end position="306"/>
    </location>
</feature>
<dbReference type="InterPro" id="IPR020846">
    <property type="entry name" value="MFS_dom"/>
</dbReference>
<evidence type="ECO:0000256" key="3">
    <source>
        <dbReference type="ARBA" id="ARBA00022475"/>
    </source>
</evidence>
<dbReference type="AlphaFoldDB" id="A0A6A8AAJ0"/>
<feature type="transmembrane region" description="Helical" evidence="7">
    <location>
        <begin position="213"/>
        <end position="232"/>
    </location>
</feature>
<dbReference type="PRINTS" id="PR01035">
    <property type="entry name" value="TCRTETA"/>
</dbReference>
<feature type="transmembrane region" description="Helical" evidence="7">
    <location>
        <begin position="139"/>
        <end position="160"/>
    </location>
</feature>
<evidence type="ECO:0000259" key="8">
    <source>
        <dbReference type="PROSITE" id="PS50850"/>
    </source>
</evidence>
<keyword evidence="4 7" id="KW-0812">Transmembrane</keyword>
<dbReference type="EMBL" id="WIXI01000045">
    <property type="protein sequence ID" value="MQY47749.1"/>
    <property type="molecule type" value="Genomic_DNA"/>
</dbReference>
<protein>
    <submittedName>
        <fullName evidence="9">MFS transporter</fullName>
    </submittedName>
</protein>
<feature type="transmembrane region" description="Helical" evidence="7">
    <location>
        <begin position="312"/>
        <end position="334"/>
    </location>
</feature>
<keyword evidence="2" id="KW-0813">Transport</keyword>
<evidence type="ECO:0000256" key="2">
    <source>
        <dbReference type="ARBA" id="ARBA00022448"/>
    </source>
</evidence>
<dbReference type="SUPFAM" id="SSF103473">
    <property type="entry name" value="MFS general substrate transporter"/>
    <property type="match status" value="1"/>
</dbReference>
<accession>A0A6A8AAJ0</accession>
<feature type="transmembrane region" description="Helical" evidence="7">
    <location>
        <begin position="51"/>
        <end position="73"/>
    </location>
</feature>
<proteinExistence type="predicted"/>
<keyword evidence="10" id="KW-1185">Reference proteome</keyword>
<dbReference type="PROSITE" id="PS50850">
    <property type="entry name" value="MFS"/>
    <property type="match status" value="1"/>
</dbReference>
<feature type="transmembrane region" description="Helical" evidence="7">
    <location>
        <begin position="85"/>
        <end position="104"/>
    </location>
</feature>
<dbReference type="PANTHER" id="PTHR43414">
    <property type="entry name" value="MULTIDRUG RESISTANCE PROTEIN MDTG"/>
    <property type="match status" value="1"/>
</dbReference>
<evidence type="ECO:0000313" key="10">
    <source>
        <dbReference type="Proteomes" id="UP000435138"/>
    </source>
</evidence>
<dbReference type="Proteomes" id="UP000435138">
    <property type="component" value="Unassembled WGS sequence"/>
</dbReference>
<dbReference type="RefSeq" id="WP_153355204.1">
    <property type="nucleotide sequence ID" value="NZ_WIXI01000045.1"/>
</dbReference>
<name>A0A6A8AAJ0_9HYPH</name>
<evidence type="ECO:0000256" key="7">
    <source>
        <dbReference type="SAM" id="Phobius"/>
    </source>
</evidence>